<dbReference type="Pfam" id="PF12704">
    <property type="entry name" value="MacB_PCD"/>
    <property type="match status" value="2"/>
</dbReference>
<dbReference type="InterPro" id="IPR050250">
    <property type="entry name" value="Macrolide_Exporter_MacB"/>
</dbReference>
<gene>
    <name evidence="9" type="ORF">DWW18_14220</name>
</gene>
<dbReference type="STRING" id="1121130.GCA_000519105_01399"/>
<feature type="transmembrane region" description="Helical" evidence="6">
    <location>
        <begin position="699"/>
        <end position="724"/>
    </location>
</feature>
<organism evidence="9 10">
    <name type="scientific">Butyricimonas virosa</name>
    <dbReference type="NCBI Taxonomy" id="544645"/>
    <lineage>
        <taxon>Bacteria</taxon>
        <taxon>Pseudomonadati</taxon>
        <taxon>Bacteroidota</taxon>
        <taxon>Bacteroidia</taxon>
        <taxon>Bacteroidales</taxon>
        <taxon>Odoribacteraceae</taxon>
        <taxon>Butyricimonas</taxon>
    </lineage>
</organism>
<keyword evidence="2" id="KW-1003">Cell membrane</keyword>
<name>A0A412WXS5_9BACT</name>
<feature type="transmembrane region" description="Helical" evidence="6">
    <location>
        <begin position="658"/>
        <end position="679"/>
    </location>
</feature>
<evidence type="ECO:0000256" key="5">
    <source>
        <dbReference type="ARBA" id="ARBA00023136"/>
    </source>
</evidence>
<feature type="domain" description="MacB-like periplasmic core" evidence="8">
    <location>
        <begin position="20"/>
        <end position="238"/>
    </location>
</feature>
<evidence type="ECO:0000259" key="8">
    <source>
        <dbReference type="Pfam" id="PF12704"/>
    </source>
</evidence>
<sequence>MQNVQFKIIFRGWIKNKTYTLISLISLITGITCCTLLVTFVIHEYNIAHSILNSKNCYLVQEQRKQDVHPNDAFISGESGVQLKNIYPEVKAYCVFRNEHLLFSEKAEEPDYMDAYSVTPNFTDFFKLPLLSGDLRKTLSSPNEIAVTRSFARQQFGIANPIGKSLTLGRYIVHFDGEKNIYKKIFEPCTITTVIDDSQKNFLHFGILRGLPDEEISKVTGFSFYIFIELSSKVTAPNFLTKINDRNEEVFKDRTIHLKPVEQLYFSKAKYLYEDGLIFKRDPSFVYLGMGVAILIFIIACFNHINICLTRTIQQLKTTGIQLISGESKQGIRKQLIMETGLLVMFSFIVSIGIIHILIPYFNTFITSDLCLSDLYAGYTPLVLILLLGTIIIIPPLYVILKINKNSLSEILKNENKQKTILIRNIVITQFTISIILTTTVVNIHHQMDFATHCRPHANEILILGWGLYSVEDETIKIFYDQLTSIPEITHRTMSAITQNCTYGLDNMSVDCTEADLSFFDFYDIQLLEGRLFSPGKQGLHEAIVNETFLKKQGITEPLGKTFQIWDETYTIVGVVADYPRDKLTREITPLFIRFSDTGSDRHIIRIQPGTRKIVEEKINALWKQVAPGAIEIKTCSLSERYMEFHEEELQVMKILSIFSYISILLAGLGLFGLAWFSVENRRKEISLRKINGASENQIAVLLCARFIKWILIAFCIGAPIAYYCSAQWLTQFVYKNEISPVSFIFIGIAAVVIGTLTVAWQAFKASRMNPIDTIK</sequence>
<feature type="transmembrane region" description="Helical" evidence="6">
    <location>
        <begin position="744"/>
        <end position="764"/>
    </location>
</feature>
<evidence type="ECO:0000259" key="7">
    <source>
        <dbReference type="Pfam" id="PF02687"/>
    </source>
</evidence>
<accession>A0A412WXS5</accession>
<feature type="domain" description="ABC3 transporter permease C-terminal" evidence="7">
    <location>
        <begin position="658"/>
        <end position="771"/>
    </location>
</feature>
<keyword evidence="3 6" id="KW-0812">Transmembrane</keyword>
<protein>
    <recommendedName>
        <fullName evidence="11">ABC transporter permease</fullName>
    </recommendedName>
</protein>
<evidence type="ECO:0000256" key="4">
    <source>
        <dbReference type="ARBA" id="ARBA00022989"/>
    </source>
</evidence>
<dbReference type="InterPro" id="IPR025857">
    <property type="entry name" value="MacB_PCD"/>
</dbReference>
<evidence type="ECO:0000256" key="1">
    <source>
        <dbReference type="ARBA" id="ARBA00004651"/>
    </source>
</evidence>
<reference evidence="9 10" key="1">
    <citation type="submission" date="2018-08" db="EMBL/GenBank/DDBJ databases">
        <title>A genome reference for cultivated species of the human gut microbiota.</title>
        <authorList>
            <person name="Zou Y."/>
            <person name="Xue W."/>
            <person name="Luo G."/>
        </authorList>
    </citation>
    <scope>NUCLEOTIDE SEQUENCE [LARGE SCALE GENOMIC DNA]</scope>
    <source>
        <strain evidence="9 10">AF14-49</strain>
    </source>
</reference>
<comment type="caution">
    <text evidence="9">The sequence shown here is derived from an EMBL/GenBank/DDBJ whole genome shotgun (WGS) entry which is preliminary data.</text>
</comment>
<evidence type="ECO:0008006" key="11">
    <source>
        <dbReference type="Google" id="ProtNLM"/>
    </source>
</evidence>
<feature type="transmembrane region" description="Helical" evidence="6">
    <location>
        <begin position="342"/>
        <end position="362"/>
    </location>
</feature>
<feature type="transmembrane region" description="Helical" evidence="6">
    <location>
        <begin position="382"/>
        <end position="401"/>
    </location>
</feature>
<dbReference type="GO" id="GO:0005886">
    <property type="term" value="C:plasma membrane"/>
    <property type="evidence" value="ECO:0007669"/>
    <property type="project" value="UniProtKB-SubCell"/>
</dbReference>
<evidence type="ECO:0000313" key="10">
    <source>
        <dbReference type="Proteomes" id="UP000283589"/>
    </source>
</evidence>
<dbReference type="Proteomes" id="UP000283589">
    <property type="component" value="Unassembled WGS sequence"/>
</dbReference>
<dbReference type="InterPro" id="IPR003838">
    <property type="entry name" value="ABC3_permease_C"/>
</dbReference>
<feature type="transmembrane region" description="Helical" evidence="6">
    <location>
        <begin position="21"/>
        <end position="42"/>
    </location>
</feature>
<dbReference type="PANTHER" id="PTHR30572:SF18">
    <property type="entry name" value="ABC-TYPE MACROLIDE FAMILY EXPORT SYSTEM PERMEASE COMPONENT 2"/>
    <property type="match status" value="1"/>
</dbReference>
<dbReference type="AlphaFoldDB" id="A0A412WXS5"/>
<keyword evidence="5 6" id="KW-0472">Membrane</keyword>
<keyword evidence="4 6" id="KW-1133">Transmembrane helix</keyword>
<feature type="transmembrane region" description="Helical" evidence="6">
    <location>
        <begin position="422"/>
        <end position="444"/>
    </location>
</feature>
<dbReference type="EMBL" id="QRZA01000021">
    <property type="protein sequence ID" value="RGV32392.1"/>
    <property type="molecule type" value="Genomic_DNA"/>
</dbReference>
<evidence type="ECO:0000256" key="3">
    <source>
        <dbReference type="ARBA" id="ARBA00022692"/>
    </source>
</evidence>
<comment type="subcellular location">
    <subcellularLocation>
        <location evidence="1">Cell membrane</location>
        <topology evidence="1">Multi-pass membrane protein</topology>
    </subcellularLocation>
</comment>
<evidence type="ECO:0000313" key="9">
    <source>
        <dbReference type="EMBL" id="RGV32392.1"/>
    </source>
</evidence>
<dbReference type="GO" id="GO:0022857">
    <property type="term" value="F:transmembrane transporter activity"/>
    <property type="evidence" value="ECO:0007669"/>
    <property type="project" value="TreeGrafter"/>
</dbReference>
<dbReference type="PANTHER" id="PTHR30572">
    <property type="entry name" value="MEMBRANE COMPONENT OF TRANSPORTER-RELATED"/>
    <property type="match status" value="1"/>
</dbReference>
<dbReference type="Pfam" id="PF02687">
    <property type="entry name" value="FtsX"/>
    <property type="match status" value="1"/>
</dbReference>
<proteinExistence type="predicted"/>
<dbReference type="RefSeq" id="WP_118261005.1">
    <property type="nucleotide sequence ID" value="NZ_CALBWO010000010.1"/>
</dbReference>
<feature type="domain" description="MacB-like periplasmic core" evidence="8">
    <location>
        <begin position="486"/>
        <end position="580"/>
    </location>
</feature>
<feature type="transmembrane region" description="Helical" evidence="6">
    <location>
        <begin position="285"/>
        <end position="309"/>
    </location>
</feature>
<evidence type="ECO:0000256" key="2">
    <source>
        <dbReference type="ARBA" id="ARBA00022475"/>
    </source>
</evidence>
<evidence type="ECO:0000256" key="6">
    <source>
        <dbReference type="SAM" id="Phobius"/>
    </source>
</evidence>